<gene>
    <name evidence="2" type="ORF">HF086_004770</name>
</gene>
<comment type="similarity">
    <text evidence="1">Belongs to the short-chain dehydrogenases/reductases (SDR) family.</text>
</comment>
<dbReference type="AlphaFoldDB" id="A0A922SE83"/>
<name>A0A922SE83_SPOEX</name>
<organism evidence="2 3">
    <name type="scientific">Spodoptera exigua</name>
    <name type="common">Beet armyworm</name>
    <name type="synonym">Noctua fulgens</name>
    <dbReference type="NCBI Taxonomy" id="7107"/>
    <lineage>
        <taxon>Eukaryota</taxon>
        <taxon>Metazoa</taxon>
        <taxon>Ecdysozoa</taxon>
        <taxon>Arthropoda</taxon>
        <taxon>Hexapoda</taxon>
        <taxon>Insecta</taxon>
        <taxon>Pterygota</taxon>
        <taxon>Neoptera</taxon>
        <taxon>Endopterygota</taxon>
        <taxon>Lepidoptera</taxon>
        <taxon>Glossata</taxon>
        <taxon>Ditrysia</taxon>
        <taxon>Noctuoidea</taxon>
        <taxon>Noctuidae</taxon>
        <taxon>Amphipyrinae</taxon>
        <taxon>Spodoptera</taxon>
    </lineage>
</organism>
<accession>A0A922SE83</accession>
<dbReference type="InterPro" id="IPR002347">
    <property type="entry name" value="SDR_fam"/>
</dbReference>
<dbReference type="InterPro" id="IPR036291">
    <property type="entry name" value="NAD(P)-bd_dom_sf"/>
</dbReference>
<dbReference type="Gene3D" id="3.40.50.720">
    <property type="entry name" value="NAD(P)-binding Rossmann-like Domain"/>
    <property type="match status" value="1"/>
</dbReference>
<protein>
    <submittedName>
        <fullName evidence="2">Uncharacterized protein</fullName>
    </submittedName>
</protein>
<reference evidence="2" key="1">
    <citation type="journal article" date="2021" name="G3 (Bethesda)">
        <title>Genome and transcriptome analysis of the beet armyworm Spodoptera exigua reveals targets for pest control. .</title>
        <authorList>
            <person name="Simon S."/>
            <person name="Breeschoten T."/>
            <person name="Jansen H.J."/>
            <person name="Dirks R.P."/>
            <person name="Schranz M.E."/>
            <person name="Ros V.I.D."/>
        </authorList>
    </citation>
    <scope>NUCLEOTIDE SEQUENCE</scope>
    <source>
        <strain evidence="2">TB_SE_WUR_2020</strain>
    </source>
</reference>
<proteinExistence type="inferred from homology"/>
<dbReference type="EMBL" id="JACEFF010000579">
    <property type="protein sequence ID" value="KAH9634997.1"/>
    <property type="molecule type" value="Genomic_DNA"/>
</dbReference>
<dbReference type="Pfam" id="PF00106">
    <property type="entry name" value="adh_short"/>
    <property type="match status" value="1"/>
</dbReference>
<dbReference type="PRINTS" id="PR00080">
    <property type="entry name" value="SDRFAMILY"/>
</dbReference>
<dbReference type="SUPFAM" id="SSF51735">
    <property type="entry name" value="NAD(P)-binding Rossmann-fold domains"/>
    <property type="match status" value="1"/>
</dbReference>
<comment type="caution">
    <text evidence="2">The sequence shown here is derived from an EMBL/GenBank/DDBJ whole genome shotgun (WGS) entry which is preliminary data.</text>
</comment>
<dbReference type="PANTHER" id="PTHR43975:SF2">
    <property type="entry name" value="EG:BACR7A4.14 PROTEIN-RELATED"/>
    <property type="match status" value="1"/>
</dbReference>
<dbReference type="Proteomes" id="UP000814243">
    <property type="component" value="Unassembled WGS sequence"/>
</dbReference>
<evidence type="ECO:0000313" key="3">
    <source>
        <dbReference type="Proteomes" id="UP000814243"/>
    </source>
</evidence>
<dbReference type="FunFam" id="3.40.50.720:FF:000084">
    <property type="entry name" value="Short-chain dehydrogenase reductase"/>
    <property type="match status" value="1"/>
</dbReference>
<dbReference type="PRINTS" id="PR00081">
    <property type="entry name" value="GDHRDH"/>
</dbReference>
<dbReference type="PANTHER" id="PTHR43975">
    <property type="entry name" value="ZGC:101858"/>
    <property type="match status" value="1"/>
</dbReference>
<sequence length="256" mass="27653">MDIDLSGKVAIVTGASSGIGAETAVTFAKYGAKLSLVGRDEVRLLQTVNKCVEVSNVVPLWVRMDLTQQGACEAVINKTVETYGKLDILVNSAGKVIFSYLSDDSMERLDDLMNVNFRIPYHLSQLALPHLEKTKGNIINIGTSMSRRTKPGMLGYTVSKAALQMFTRQASFELAPKGVRINCISPGPSKTNILANIIVNNPELRDMINKDLIRSTSDGNMLDPKEVALLICLTASDAFPSLNGADMLLDGAVCMA</sequence>
<evidence type="ECO:0000313" key="2">
    <source>
        <dbReference type="EMBL" id="KAH9634997.1"/>
    </source>
</evidence>
<evidence type="ECO:0000256" key="1">
    <source>
        <dbReference type="RuleBase" id="RU000363"/>
    </source>
</evidence>